<reference evidence="4" key="1">
    <citation type="submission" date="2022-06" db="EMBL/GenBank/DDBJ databases">
        <title>Genome sequencing of Brevibacillus sp. BB3-R1.</title>
        <authorList>
            <person name="Heo J."/>
            <person name="Lee D."/>
            <person name="Won M."/>
            <person name="Han B.-H."/>
            <person name="Hong S.-B."/>
            <person name="Kwon S.-W."/>
        </authorList>
    </citation>
    <scope>NUCLEOTIDE SEQUENCE</scope>
    <source>
        <strain evidence="4">BB3-R1</strain>
    </source>
</reference>
<organism evidence="4 5">
    <name type="scientific">Brevibacillus ruminantium</name>
    <dbReference type="NCBI Taxonomy" id="2950604"/>
    <lineage>
        <taxon>Bacteria</taxon>
        <taxon>Bacillati</taxon>
        <taxon>Bacillota</taxon>
        <taxon>Bacilli</taxon>
        <taxon>Bacillales</taxon>
        <taxon>Paenibacillaceae</taxon>
        <taxon>Brevibacillus</taxon>
    </lineage>
</organism>
<evidence type="ECO:0000313" key="4">
    <source>
        <dbReference type="EMBL" id="USG64675.1"/>
    </source>
</evidence>
<gene>
    <name evidence="4" type="ORF">NDK47_21410</name>
</gene>
<dbReference type="Pfam" id="PF07963">
    <property type="entry name" value="N_methyl"/>
    <property type="match status" value="1"/>
</dbReference>
<evidence type="ECO:0000256" key="1">
    <source>
        <dbReference type="ARBA" id="ARBA00004241"/>
    </source>
</evidence>
<keyword evidence="5" id="KW-1185">Reference proteome</keyword>
<evidence type="ECO:0000256" key="2">
    <source>
        <dbReference type="ARBA" id="ARBA00023287"/>
    </source>
</evidence>
<feature type="transmembrane region" description="Helical" evidence="3">
    <location>
        <begin position="20"/>
        <end position="41"/>
    </location>
</feature>
<evidence type="ECO:0000256" key="3">
    <source>
        <dbReference type="SAM" id="Phobius"/>
    </source>
</evidence>
<dbReference type="EMBL" id="CP098755">
    <property type="protein sequence ID" value="USG64675.1"/>
    <property type="molecule type" value="Genomic_DNA"/>
</dbReference>
<proteinExistence type="predicted"/>
<sequence>MRRSLSLTRLLRDQSGMTLIEVIASLFILLMILIPLTSVYVSGVQVYNQTREQSALRNAADFVIGDVMRTVQDATYFELEALDERQESAEQQLLVQILKSKKAGELLQSSSGSRQSQVSSLEGSATDDIADSIILYNSKTVFAPLGDASQPSAENSVSQSLLTRQIYRFPPVDPTDELVKAFRTEPGYLVRGLFTVSADSKTLTLYLLVAPQGEKIVDRDGQQMRFQNLEEVLAELVRMEAYPDQISGYIRLVKTDFAVSNLRGGYK</sequence>
<name>A0ABY4WFT4_9BACL</name>
<keyword evidence="2" id="KW-0178">Competence</keyword>
<dbReference type="InterPro" id="IPR012902">
    <property type="entry name" value="N_methyl_site"/>
</dbReference>
<keyword evidence="3" id="KW-0812">Transmembrane</keyword>
<keyword evidence="3" id="KW-0472">Membrane</keyword>
<dbReference type="Proteomes" id="UP001056500">
    <property type="component" value="Chromosome"/>
</dbReference>
<keyword evidence="3" id="KW-1133">Transmembrane helix</keyword>
<protein>
    <submittedName>
        <fullName evidence="4">Prepilin-type N-terminal cleavage/methylation domain-containing protein</fullName>
    </submittedName>
</protein>
<evidence type="ECO:0000313" key="5">
    <source>
        <dbReference type="Proteomes" id="UP001056500"/>
    </source>
</evidence>
<comment type="subcellular location">
    <subcellularLocation>
        <location evidence="1">Cell surface</location>
    </subcellularLocation>
</comment>
<dbReference type="RefSeq" id="WP_251871786.1">
    <property type="nucleotide sequence ID" value="NZ_CP098755.1"/>
</dbReference>
<accession>A0ABY4WFT4</accession>